<accession>A0ABX7L5W2</accession>
<dbReference type="Proteomes" id="UP000663452">
    <property type="component" value="Chromosome"/>
</dbReference>
<organism evidence="1 2">
    <name type="scientific">Paenibacillus tianjinensis</name>
    <dbReference type="NCBI Taxonomy" id="2810347"/>
    <lineage>
        <taxon>Bacteria</taxon>
        <taxon>Bacillati</taxon>
        <taxon>Bacillota</taxon>
        <taxon>Bacilli</taxon>
        <taxon>Bacillales</taxon>
        <taxon>Paenibacillaceae</taxon>
        <taxon>Paenibacillus</taxon>
    </lineage>
</organism>
<name>A0ABX7L5W2_9BACL</name>
<keyword evidence="2" id="KW-1185">Reference proteome</keyword>
<dbReference type="RefSeq" id="WP_206100905.1">
    <property type="nucleotide sequence ID" value="NZ_CP070969.1"/>
</dbReference>
<evidence type="ECO:0000313" key="2">
    <source>
        <dbReference type="Proteomes" id="UP000663452"/>
    </source>
</evidence>
<evidence type="ECO:0000313" key="1">
    <source>
        <dbReference type="EMBL" id="QSF43267.1"/>
    </source>
</evidence>
<gene>
    <name evidence="1" type="ORF">JRJ22_18545</name>
</gene>
<dbReference type="EMBL" id="CP070969">
    <property type="protein sequence ID" value="QSF43267.1"/>
    <property type="molecule type" value="Genomic_DNA"/>
</dbReference>
<reference evidence="1 2" key="1">
    <citation type="submission" date="2021-02" db="EMBL/GenBank/DDBJ databases">
        <title>Paenibacillus tianjinensis sp. nov.</title>
        <authorList>
            <person name="Liu H."/>
        </authorList>
    </citation>
    <scope>NUCLEOTIDE SEQUENCE [LARGE SCALE GENOMIC DNA]</scope>
    <source>
        <strain evidence="1 2">TB2019</strain>
    </source>
</reference>
<proteinExistence type="predicted"/>
<sequence length="169" mass="19192">MAKKLTLAELNKRVKKFNEKKRIYICGGEYEVDIDLEFRPSEIDDLILTYSTAIEELKRLTNATDIQIKDTVSLLPTLVLRSFTNLPIPKNYKDIASLIIISKNLYDDGIIEEVYSHFPVDQLKKIEDKIISTGKNIGIATGELSVQYAINENKNSVSVIQDENNAELQ</sequence>
<protein>
    <submittedName>
        <fullName evidence="1">Uncharacterized protein</fullName>
    </submittedName>
</protein>